<evidence type="ECO:0000313" key="11">
    <source>
        <dbReference type="EMBL" id="PIV64997.1"/>
    </source>
</evidence>
<name>A0A2M7EB85_9BACT</name>
<comment type="catalytic activity">
    <reaction evidence="9">
        <text>L-histidinol phosphate + 2-oxoglutarate = 3-(imidazol-4-yl)-2-oxopropyl phosphate + L-glutamate</text>
        <dbReference type="Rhea" id="RHEA:23744"/>
        <dbReference type="ChEBI" id="CHEBI:16810"/>
        <dbReference type="ChEBI" id="CHEBI:29985"/>
        <dbReference type="ChEBI" id="CHEBI:57766"/>
        <dbReference type="ChEBI" id="CHEBI:57980"/>
        <dbReference type="EC" id="2.6.1.9"/>
    </reaction>
</comment>
<organism evidence="11 12">
    <name type="scientific">Candidatus Nealsonbacteria bacterium CG01_land_8_20_14_3_00_12</name>
    <dbReference type="NCBI Taxonomy" id="1974697"/>
    <lineage>
        <taxon>Bacteria</taxon>
        <taxon>Candidatus Nealsoniibacteriota</taxon>
    </lineage>
</organism>
<evidence type="ECO:0000313" key="12">
    <source>
        <dbReference type="Proteomes" id="UP000230766"/>
    </source>
</evidence>
<dbReference type="GO" id="GO:0030170">
    <property type="term" value="F:pyridoxal phosphate binding"/>
    <property type="evidence" value="ECO:0007669"/>
    <property type="project" value="InterPro"/>
</dbReference>
<feature type="domain" description="Aminotransferase class I/classII large" evidence="10">
    <location>
        <begin position="32"/>
        <end position="311"/>
    </location>
</feature>
<evidence type="ECO:0000256" key="9">
    <source>
        <dbReference type="ARBA" id="ARBA00047481"/>
    </source>
</evidence>
<dbReference type="EC" id="2.6.1.9" evidence="3"/>
<dbReference type="GO" id="GO:0000105">
    <property type="term" value="P:L-histidine biosynthetic process"/>
    <property type="evidence" value="ECO:0007669"/>
    <property type="project" value="UniProtKB-KW"/>
</dbReference>
<comment type="caution">
    <text evidence="11">The sequence shown here is derived from an EMBL/GenBank/DDBJ whole genome shotgun (WGS) entry which is preliminary data.</text>
</comment>
<evidence type="ECO:0000256" key="4">
    <source>
        <dbReference type="ARBA" id="ARBA00022576"/>
    </source>
</evidence>
<dbReference type="InterPro" id="IPR015422">
    <property type="entry name" value="PyrdxlP-dep_Trfase_small"/>
</dbReference>
<evidence type="ECO:0000256" key="6">
    <source>
        <dbReference type="ARBA" id="ARBA00022679"/>
    </source>
</evidence>
<evidence type="ECO:0000256" key="5">
    <source>
        <dbReference type="ARBA" id="ARBA00022605"/>
    </source>
</evidence>
<keyword evidence="6 11" id="KW-0808">Transferase</keyword>
<dbReference type="GO" id="GO:0004400">
    <property type="term" value="F:histidinol-phosphate transaminase activity"/>
    <property type="evidence" value="ECO:0007669"/>
    <property type="project" value="UniProtKB-EC"/>
</dbReference>
<keyword evidence="8" id="KW-0368">Histidine biosynthesis</keyword>
<dbReference type="Gene3D" id="3.90.1150.10">
    <property type="entry name" value="Aspartate Aminotransferase, domain 1"/>
    <property type="match status" value="1"/>
</dbReference>
<keyword evidence="5" id="KW-0028">Amino-acid biosynthesis</keyword>
<reference evidence="12" key="1">
    <citation type="submission" date="2017-09" db="EMBL/GenBank/DDBJ databases">
        <title>Depth-based differentiation of microbial function through sediment-hosted aquifers and enrichment of novel symbionts in the deep terrestrial subsurface.</title>
        <authorList>
            <person name="Probst A.J."/>
            <person name="Ladd B."/>
            <person name="Jarett J.K."/>
            <person name="Geller-Mcgrath D.E."/>
            <person name="Sieber C.M.K."/>
            <person name="Emerson J.B."/>
            <person name="Anantharaman K."/>
            <person name="Thomas B.C."/>
            <person name="Malmstrom R."/>
            <person name="Stieglmeier M."/>
            <person name="Klingl A."/>
            <person name="Woyke T."/>
            <person name="Ryan C.M."/>
            <person name="Banfield J.F."/>
        </authorList>
    </citation>
    <scope>NUCLEOTIDE SEQUENCE [LARGE SCALE GENOMIC DNA]</scope>
</reference>
<dbReference type="EMBL" id="PETJ01000051">
    <property type="protein sequence ID" value="PIV64997.1"/>
    <property type="molecule type" value="Genomic_DNA"/>
</dbReference>
<sequence>MRKKKFLSELEEYIPGKSIEEVAREFGLDPKRIIKLASNESPFGPSPKVKKVIVENLDKISIFPDPLSIEELKNTISKHLKIPPRNIVLGAGSDGVFDTLAKILIDKRDEAIIPLPTFAMYEQVTRVAGGKPIFLQRDKNFDIPVKKLLSLVNKKTKIIFLCSPNNPSANLIPKKDIKEILKKVNCYILVDEAYIEYSKPGSSAIDLFKKYKNLIITRTFSKVYGLANLRIGYGIMPEDLVKDYEKTNFPFFTSSLAVKAAKAAMEDQRYAGKVVKLNKKGREYFEKNIKFKVYPSQSNFVLVDVFPQKAKQIV</sequence>
<keyword evidence="4 11" id="KW-0032">Aminotransferase</keyword>
<dbReference type="InterPro" id="IPR015421">
    <property type="entry name" value="PyrdxlP-dep_Trfase_major"/>
</dbReference>
<dbReference type="PANTHER" id="PTHR43643">
    <property type="entry name" value="HISTIDINOL-PHOSPHATE AMINOTRANSFERASE 2"/>
    <property type="match status" value="1"/>
</dbReference>
<dbReference type="AlphaFoldDB" id="A0A2M7EB85"/>
<dbReference type="InterPro" id="IPR004839">
    <property type="entry name" value="Aminotransferase_I/II_large"/>
</dbReference>
<gene>
    <name evidence="11" type="ORF">COS09_01835</name>
</gene>
<comment type="similarity">
    <text evidence="2">Belongs to the class-II pyridoxal-phosphate-dependent aminotransferase family. Histidinol-phosphate aminotransferase subfamily.</text>
</comment>
<dbReference type="Gene3D" id="3.40.640.10">
    <property type="entry name" value="Type I PLP-dependent aspartate aminotransferase-like (Major domain)"/>
    <property type="match status" value="1"/>
</dbReference>
<dbReference type="Pfam" id="PF00155">
    <property type="entry name" value="Aminotran_1_2"/>
    <property type="match status" value="1"/>
</dbReference>
<evidence type="ECO:0000256" key="8">
    <source>
        <dbReference type="ARBA" id="ARBA00023102"/>
    </source>
</evidence>
<proteinExistence type="inferred from homology"/>
<dbReference type="PANTHER" id="PTHR43643:SF6">
    <property type="entry name" value="HISTIDINOL-PHOSPHATE AMINOTRANSFERASE"/>
    <property type="match status" value="1"/>
</dbReference>
<feature type="non-terminal residue" evidence="11">
    <location>
        <position position="314"/>
    </location>
</feature>
<evidence type="ECO:0000256" key="7">
    <source>
        <dbReference type="ARBA" id="ARBA00022898"/>
    </source>
</evidence>
<dbReference type="Proteomes" id="UP000230766">
    <property type="component" value="Unassembled WGS sequence"/>
</dbReference>
<accession>A0A2M7EB85</accession>
<evidence type="ECO:0000256" key="1">
    <source>
        <dbReference type="ARBA" id="ARBA00005011"/>
    </source>
</evidence>
<evidence type="ECO:0000256" key="3">
    <source>
        <dbReference type="ARBA" id="ARBA00012748"/>
    </source>
</evidence>
<comment type="pathway">
    <text evidence="1">Amino-acid biosynthesis; L-histidine biosynthesis; L-histidine from 5-phospho-alpha-D-ribose 1-diphosphate: step 7/9.</text>
</comment>
<protein>
    <recommendedName>
        <fullName evidence="3">histidinol-phosphate transaminase</fullName>
        <ecNumber evidence="3">2.6.1.9</ecNumber>
    </recommendedName>
</protein>
<dbReference type="SUPFAM" id="SSF53383">
    <property type="entry name" value="PLP-dependent transferases"/>
    <property type="match status" value="1"/>
</dbReference>
<dbReference type="CDD" id="cd00609">
    <property type="entry name" value="AAT_like"/>
    <property type="match status" value="1"/>
</dbReference>
<dbReference type="InterPro" id="IPR015424">
    <property type="entry name" value="PyrdxlP-dep_Trfase"/>
</dbReference>
<evidence type="ECO:0000259" key="10">
    <source>
        <dbReference type="Pfam" id="PF00155"/>
    </source>
</evidence>
<keyword evidence="7" id="KW-0663">Pyridoxal phosphate</keyword>
<evidence type="ECO:0000256" key="2">
    <source>
        <dbReference type="ARBA" id="ARBA00007970"/>
    </source>
</evidence>
<dbReference type="InterPro" id="IPR050106">
    <property type="entry name" value="HistidinolP_aminotransfase"/>
</dbReference>